<evidence type="ECO:0000256" key="2">
    <source>
        <dbReference type="PROSITE-ProRule" id="PRU00302"/>
    </source>
</evidence>
<sequence length="129" mass="13901">MTSMASSTTSVSGNSTTSIPPTNSTTSSPKGASSSPPTSTPKTSPGSSIPTPTSTPFCPSLNLDLNNTVRPTSEELREYYFSGDQVVHTCKKYYVFEKAGQPLKIYQCQKDGTWAGKTEKCIESKKYEL</sequence>
<dbReference type="Pfam" id="PF00084">
    <property type="entry name" value="Sushi"/>
    <property type="match status" value="1"/>
</dbReference>
<evidence type="ECO:0000313" key="5">
    <source>
        <dbReference type="Proteomes" id="UP000095282"/>
    </source>
</evidence>
<evidence type="ECO:0000256" key="1">
    <source>
        <dbReference type="ARBA" id="ARBA00023157"/>
    </source>
</evidence>
<dbReference type="InterPro" id="IPR035976">
    <property type="entry name" value="Sushi/SCR/CCP_sf"/>
</dbReference>
<dbReference type="Proteomes" id="UP000095282">
    <property type="component" value="Unplaced"/>
</dbReference>
<dbReference type="PROSITE" id="PS50923">
    <property type="entry name" value="SUSHI"/>
    <property type="match status" value="1"/>
</dbReference>
<feature type="domain" description="Sushi" evidence="4">
    <location>
        <begin position="56"/>
        <end position="123"/>
    </location>
</feature>
<accession>A0A1I7UW68</accession>
<dbReference type="Gene3D" id="2.10.70.10">
    <property type="entry name" value="Complement Module, domain 1"/>
    <property type="match status" value="1"/>
</dbReference>
<evidence type="ECO:0000256" key="3">
    <source>
        <dbReference type="SAM" id="MobiDB-lite"/>
    </source>
</evidence>
<keyword evidence="2" id="KW-0768">Sushi</keyword>
<organism evidence="5 6">
    <name type="scientific">Caenorhabditis tropicalis</name>
    <dbReference type="NCBI Taxonomy" id="1561998"/>
    <lineage>
        <taxon>Eukaryota</taxon>
        <taxon>Metazoa</taxon>
        <taxon>Ecdysozoa</taxon>
        <taxon>Nematoda</taxon>
        <taxon>Chromadorea</taxon>
        <taxon>Rhabditida</taxon>
        <taxon>Rhabditina</taxon>
        <taxon>Rhabditomorpha</taxon>
        <taxon>Rhabditoidea</taxon>
        <taxon>Rhabditidae</taxon>
        <taxon>Peloderinae</taxon>
        <taxon>Caenorhabditis</taxon>
    </lineage>
</organism>
<dbReference type="STRING" id="1561998.A0A1I7UW68"/>
<dbReference type="InterPro" id="IPR000436">
    <property type="entry name" value="Sushi_SCR_CCP_dom"/>
</dbReference>
<feature type="compositionally biased region" description="Low complexity" evidence="3">
    <location>
        <begin position="1"/>
        <end position="56"/>
    </location>
</feature>
<name>A0A1I7UW68_9PELO</name>
<reference evidence="6" key="1">
    <citation type="submission" date="2016-11" db="UniProtKB">
        <authorList>
            <consortium name="WormBaseParasite"/>
        </authorList>
    </citation>
    <scope>IDENTIFICATION</scope>
</reference>
<dbReference type="WBParaSite" id="Csp11.Scaffold630.g19955.t1">
    <property type="protein sequence ID" value="Csp11.Scaffold630.g19955.t1"/>
    <property type="gene ID" value="Csp11.Scaffold630.g19955"/>
</dbReference>
<proteinExistence type="predicted"/>
<protein>
    <submittedName>
        <fullName evidence="6">Sushi domain-containing protein</fullName>
    </submittedName>
</protein>
<dbReference type="CDD" id="cd00033">
    <property type="entry name" value="CCP"/>
    <property type="match status" value="1"/>
</dbReference>
<evidence type="ECO:0000313" key="6">
    <source>
        <dbReference type="WBParaSite" id="Csp11.Scaffold630.g19955.t1"/>
    </source>
</evidence>
<dbReference type="AlphaFoldDB" id="A0A1I7UW68"/>
<feature type="region of interest" description="Disordered" evidence="3">
    <location>
        <begin position="1"/>
        <end position="62"/>
    </location>
</feature>
<evidence type="ECO:0000259" key="4">
    <source>
        <dbReference type="PROSITE" id="PS50923"/>
    </source>
</evidence>
<dbReference type="SUPFAM" id="SSF57535">
    <property type="entry name" value="Complement control module/SCR domain"/>
    <property type="match status" value="1"/>
</dbReference>
<dbReference type="SMART" id="SM00032">
    <property type="entry name" value="CCP"/>
    <property type="match status" value="1"/>
</dbReference>
<keyword evidence="1" id="KW-1015">Disulfide bond</keyword>
<dbReference type="PANTHER" id="PTHR40289">
    <property type="entry name" value="PROTEIN CBG04714"/>
    <property type="match status" value="1"/>
</dbReference>
<keyword evidence="5" id="KW-1185">Reference proteome</keyword>
<dbReference type="InterPro" id="IPR042312">
    <property type="entry name" value="F26C11.3-like"/>
</dbReference>
<comment type="caution">
    <text evidence="2">Lacks conserved residue(s) required for the propagation of feature annotation.</text>
</comment>
<dbReference type="PANTHER" id="PTHR40289:SF1">
    <property type="entry name" value="SUSHI DOMAIN-CONTAINING PROTEIN"/>
    <property type="match status" value="1"/>
</dbReference>